<dbReference type="EMBL" id="BARS01056873">
    <property type="protein sequence ID" value="GAG46574.1"/>
    <property type="molecule type" value="Genomic_DNA"/>
</dbReference>
<gene>
    <name evidence="1" type="ORF">S01H1_83605</name>
</gene>
<comment type="caution">
    <text evidence="1">The sequence shown here is derived from an EMBL/GenBank/DDBJ whole genome shotgun (WGS) entry which is preliminary data.</text>
</comment>
<sequence>MFSSVAQIRRRVLCVLGLAVAAVSIQAQVARADPVYLFDNP</sequence>
<dbReference type="AlphaFoldDB" id="X0XTM5"/>
<feature type="non-terminal residue" evidence="1">
    <location>
        <position position="41"/>
    </location>
</feature>
<evidence type="ECO:0000313" key="1">
    <source>
        <dbReference type="EMBL" id="GAG46574.1"/>
    </source>
</evidence>
<reference evidence="1" key="1">
    <citation type="journal article" date="2014" name="Front. Microbiol.">
        <title>High frequency of phylogenetically diverse reductive dehalogenase-homologous genes in deep subseafloor sedimentary metagenomes.</title>
        <authorList>
            <person name="Kawai M."/>
            <person name="Futagami T."/>
            <person name="Toyoda A."/>
            <person name="Takaki Y."/>
            <person name="Nishi S."/>
            <person name="Hori S."/>
            <person name="Arai W."/>
            <person name="Tsubouchi T."/>
            <person name="Morono Y."/>
            <person name="Uchiyama I."/>
            <person name="Ito T."/>
            <person name="Fujiyama A."/>
            <person name="Inagaki F."/>
            <person name="Takami H."/>
        </authorList>
    </citation>
    <scope>NUCLEOTIDE SEQUENCE</scope>
    <source>
        <strain evidence="1">Expedition CK06-06</strain>
    </source>
</reference>
<name>X0XTM5_9ZZZZ</name>
<organism evidence="1">
    <name type="scientific">marine sediment metagenome</name>
    <dbReference type="NCBI Taxonomy" id="412755"/>
    <lineage>
        <taxon>unclassified sequences</taxon>
        <taxon>metagenomes</taxon>
        <taxon>ecological metagenomes</taxon>
    </lineage>
</organism>
<proteinExistence type="predicted"/>
<accession>X0XTM5</accession>
<protein>
    <submittedName>
        <fullName evidence="1">Uncharacterized protein</fullName>
    </submittedName>
</protein>